<dbReference type="GO" id="GO:0007005">
    <property type="term" value="P:mitochondrion organization"/>
    <property type="evidence" value="ECO:0007669"/>
    <property type="project" value="TreeGrafter"/>
</dbReference>
<keyword evidence="2" id="KW-0813">Transport</keyword>
<organism evidence="9 10">
    <name type="scientific">Gigaspora rosea</name>
    <dbReference type="NCBI Taxonomy" id="44941"/>
    <lineage>
        <taxon>Eukaryota</taxon>
        <taxon>Fungi</taxon>
        <taxon>Fungi incertae sedis</taxon>
        <taxon>Mucoromycota</taxon>
        <taxon>Glomeromycotina</taxon>
        <taxon>Glomeromycetes</taxon>
        <taxon>Diversisporales</taxon>
        <taxon>Gigasporaceae</taxon>
        <taxon>Gigaspora</taxon>
    </lineage>
</organism>
<sequence length="3180" mass="359914">MLESLAANVLNRFLGNYVANLEQNQLNIAIWSGDVVLRNLQLKKEALDKFNLPIDVLEGYVGELTLNIPWSNLKNKPVKVFINNVYLLAVPKAESEYDPEEIERRAQQLKQEQLANAELLHTSHPETTEDDQKNQSFMTKLVTKIVDNLQISIRNIHIRYEDKLSDPGHPFAAGFTLSEFSAVSTDSDWKPTFIEEETSSINKLITLGSLAIYWNTDSKSLAGSTTKESIEKFTSMIASEQKIPQEHQYILNSNFIVIITLNKQFEINTPKTTAILLFDELGFILDDEQYREALLMADLFHFYLRQQQYRKFRPPNDVTPKKDPRAWLKFAGECIISEIRERNRKLTWEFFKERRDDRHDYVEFYKDKQLEKITPENATKLEDLERKLSYEDILFYRSIAKSQLKKERALIAKKKKEQQQKALAARKSSGWFSGWWYGGSSADSADNETIWTDEQLQELYEAIEYDESEAVPEAIELPKEWTKLSLKTELKTGSFVLKKNPHGKSTEILSLVFDTVTAKFLQRPDSFQAETALGSLSVHDGSTEGTLYPQIVRVKEDFIANHPGDISHDESSNNPFFQLVFEHNPLDGRADNALSMKMRHLEIIYNQNAIEAVTEFFKPPDQQLETITALIEAAGDTFEGLKAQTRAVLEMKLEEHKTIDVEVDMNAPIIIVPKSCTQSDTEVIVLDSGYIRVESKLVSKADKEEIQSKANSNYSEADYKRLESLMYDRFSVQLSSTQLLVGQSVDRCLAQIRNSELKYDLHVIDRINLQFLVEMSILPRAPNLTKFRVSGHLPLLKTNFSDRKYKIMMSIIETVTSSSSSPKEEVPKMDSTDKLSFAKVANDLLKENKNVKSKGWGERNKHIDNNMIAKLGLGKAQGLVLIDSESSDEEAPEEHNEEFYDAQDTGLSNVKMNQRMFEFEFRVDKFTTTLKQADSNPDKPDVVLFDMVLEHFGLTYVLRPFDMSAEVVLKSLSVVDKISDTGSEFKHLAASEGYGNAQADDSADLVHIKYTRVDKKSPEYMSKFEGISQSVDIEMSTINIIVTRKSILTLYNFVLDTFTTPAAPSSSQSSVEAESLILPESQKPQPSQTSTMRVKVKLNSIRFILNNDGVRLATGLLYHANVAVLLLQNTIRVGARLGNFSLTDDMAGSNTDESLRQLLTLQGEDLAVFSYETYDESAPGYPGYDSSVSLSTGSAKLTFLEEPIRLLLDFGSKFAQMKGLYDSARRAAVSQAVQLQEKVSKFHFEISIRSPIIVFPNAKTNDLVIANLGEFSAFNEFKSQEGNNNSYLTQITAELQKISLTSNFTIPKSTSPQIHQIINDVDINFNISYAEHVEGSKGPDMTIIGKMSDVKMNLTEKQYKFLFDLSNSVSRAFSSPDEQAPTSPNNNITDSTQTPPQSKTPNTRIVVDNSSKIEGEGESWVTIGLVFEVNQIYLEIFTDDGSQERILDETSLSRFSLNQTKVEYKMMSDKSMNAILQIQSVTLSDTRPNIKNIYRDILPAVNLGKPQFLIDFTMSGDPEKNIIALVKFDSPKIILTLDHLFATRNYFMSAFETSPSSNETIPQVQSSDTSSPLKPPRPKVSPTTTQSPMLPPRPVAEQPKQATSLSYRVEIGSAEIILLANPHLASSEAVVLSAQKMVLVQQSAMVLNVDQVGMFLCQMDKRESTLLSFIDSFNLKLTMNTQSSKPEQQLTDINVEVDPLILRVSYRDVLLIVSIVNKVSELSSQTSSSAPIEQPETTSESSTNNARPSNTPSRSFNYNTLTATKKDSNSSKKRLTTVVTRESLKVKLKGARLVLIGDEHDIPMIDGSCDKIDIEVVDWSSQLSVDANVSTYVNYFNLTNSHWEPLIEPWQYSVHALKQSVPESMMIDITSQKRLEINVTHIFLETMLTTLSIINQVSEHLTTTARGSRTPYILRNKTGYDISVWAIASDDAKDTEIKLMNDGQELDWRFDDWRKMREMMHVTKNMLGIQFEGSNWECIKDISVDREGETLYILRPKKNEVYHRLVVDVKLVNNVKIVTFRSALVVENRTNLTMELLVVDTYGNHVSKVYQIGSGEDCPISIEAAYYHKFKIRPDGGFGYNWSFQSLYWKDFLKQAPVTSVSCHSIQDNVPFRFQVFSRYQKKNPLVKEYPCMAITLNAPIQIENLLPYDMVFRIIDRTSQQDLSGNRLEKGHVMSLHLIDSDHLLALNIEEISDTAFNKSEWAIINSPNKSEYQIDKTLTVTCDENLELKLRIHYFEIPDSGGAFKISIYSPYVMINKTGLDISFKSKSLFQSAKDAGIALSKQKNQQVAPYMFSYDDDNNQNRALLKVGDSDWSKPLSFEAVGTFLEVVIPSTSKTEEIHLGVSIQEGHQKYKLTKIVTFTPRFIIKNNLNNDIIFREPETTNETRVQSKNREPLHFLKQDDVKRLVLRYHDSNSWSAPINIDELGRVHLKLERSDNELDLIRTEVLLEDATVFVIFNKEDGVLWPFRVENYSDVDVVFYQQEPSRREFFGGSSNQQPSSKKYTLKSGDTSPYSWDYPAHKEKRLVLKVNNHERVVNIQEIGSLLPFKCPVNGVPHILAIEVVADGPTQVLLLSNYNQSESLYRPKAPSVTSSNTDNSAFEVIDVDMVITLTFQIRLEGIGISVVNKRMQELAYASVRGLEFTYNDSTLYQSVNFFVKWLQIDNQLYGGIYPIILYPTVIPKDTNDSELVHRAFHASLTKAKDESHGVTYFKYFSMLLQEMTFEIDEDFLFALLDFTKIHGFTSQEPDAPLIADTLDIPEPKTAEGDNQLYFEVLHINPMKINISFVRTERINVENKPAPRNPIMFFFNVLTMAIGNINDAPIKLNALVMENMRVSFPVLIDRIRQHYGEAFIYQVHKIVGSADFLGNPVGLFNNLSSGVVDIFYEPYQGIVMSDRPQDLGIGIARGATSFVKKTVYGFSDSLSKFTGSIGKGLASATLDKTFQDRRRMSQYKNRPKHALYGVAQGANSLVTSIGSGFEGLVRKPIEGVEKEGATGLIKGVGKGIVGFVTKPVVGMFDLASTVSAGIRNTTTVFDENEIVPVRLPRFVGRDGILKPYQQREALGQSWLKQLEDGKYFNDEYVAHLSLMENDEQIIMLTRSRMMLVKIKKRGLKVDWEVPFSDLQAINLQNTGILLTLRGNNAGPFIPIQDRSNKEWFERQVEQVINELNAEKKANVTV</sequence>
<feature type="compositionally biased region" description="Polar residues" evidence="4">
    <location>
        <begin position="1553"/>
        <end position="1572"/>
    </location>
</feature>
<protein>
    <recommendedName>
        <fullName evidence="11">Vacuolar protein sorting-associated protein</fullName>
    </recommendedName>
</protein>
<dbReference type="GO" id="GO:0006623">
    <property type="term" value="P:protein targeting to vacuole"/>
    <property type="evidence" value="ECO:0007669"/>
    <property type="project" value="TreeGrafter"/>
</dbReference>
<dbReference type="Pfam" id="PF25037">
    <property type="entry name" value="VPS13_C"/>
    <property type="match status" value="1"/>
</dbReference>
<evidence type="ECO:0000259" key="6">
    <source>
        <dbReference type="Pfam" id="PF25033"/>
    </source>
</evidence>
<dbReference type="Pfam" id="PF12624">
    <property type="entry name" value="VPS13_N"/>
    <property type="match status" value="1"/>
</dbReference>
<keyword evidence="3" id="KW-0445">Lipid transport</keyword>
<comment type="similarity">
    <text evidence="1">Belongs to the VPS13 family.</text>
</comment>
<accession>A0A397UCG0</accession>
<feature type="region of interest" description="Disordered" evidence="4">
    <location>
        <begin position="1553"/>
        <end position="1601"/>
    </location>
</feature>
<proteinExistence type="inferred from homology"/>
<dbReference type="PANTHER" id="PTHR16166">
    <property type="entry name" value="VACUOLAR PROTEIN SORTING-ASSOCIATED PROTEIN VPS13"/>
    <property type="match status" value="1"/>
</dbReference>
<evidence type="ECO:0000259" key="8">
    <source>
        <dbReference type="Pfam" id="PF25037"/>
    </source>
</evidence>
<dbReference type="PANTHER" id="PTHR16166:SF93">
    <property type="entry name" value="INTERMEMBRANE LIPID TRANSFER PROTEIN VPS13"/>
    <property type="match status" value="1"/>
</dbReference>
<feature type="compositionally biased region" description="Polar residues" evidence="4">
    <location>
        <begin position="1725"/>
        <end position="1763"/>
    </location>
</feature>
<evidence type="ECO:0000259" key="5">
    <source>
        <dbReference type="Pfam" id="PF12624"/>
    </source>
</evidence>
<feature type="domain" description="Chorein N-terminal" evidence="5">
    <location>
        <begin position="1"/>
        <end position="836"/>
    </location>
</feature>
<dbReference type="GO" id="GO:0045324">
    <property type="term" value="P:late endosome to vacuole transport"/>
    <property type="evidence" value="ECO:0007669"/>
    <property type="project" value="TreeGrafter"/>
</dbReference>
<feature type="domain" description="Vacuolar protein sorting-associated protein 13 VPS13 adaptor binding" evidence="7">
    <location>
        <begin position="1952"/>
        <end position="2523"/>
    </location>
</feature>
<gene>
    <name evidence="9" type="ORF">C2G38_2252693</name>
</gene>
<evidence type="ECO:0000256" key="3">
    <source>
        <dbReference type="ARBA" id="ARBA00023055"/>
    </source>
</evidence>
<feature type="compositionally biased region" description="Low complexity" evidence="4">
    <location>
        <begin position="1062"/>
        <end position="1075"/>
    </location>
</feature>
<name>A0A397UCG0_9GLOM</name>
<dbReference type="InterPro" id="IPR056748">
    <property type="entry name" value="VPS13-like_C"/>
</dbReference>
<feature type="region of interest" description="Disordered" evidence="4">
    <location>
        <begin position="1725"/>
        <end position="1773"/>
    </location>
</feature>
<evidence type="ECO:0000256" key="4">
    <source>
        <dbReference type="SAM" id="MobiDB-lite"/>
    </source>
</evidence>
<dbReference type="GO" id="GO:0006869">
    <property type="term" value="P:lipid transport"/>
    <property type="evidence" value="ECO:0007669"/>
    <property type="project" value="UniProtKB-KW"/>
</dbReference>
<evidence type="ECO:0000313" key="9">
    <source>
        <dbReference type="EMBL" id="RIB07321.1"/>
    </source>
</evidence>
<dbReference type="InterPro" id="IPR009543">
    <property type="entry name" value="VPS13_VAB"/>
</dbReference>
<keyword evidence="10" id="KW-1185">Reference proteome</keyword>
<evidence type="ECO:0008006" key="11">
    <source>
        <dbReference type="Google" id="ProtNLM"/>
    </source>
</evidence>
<dbReference type="InterPro" id="IPR026847">
    <property type="entry name" value="VPS13"/>
</dbReference>
<dbReference type="EMBL" id="QKWP01001674">
    <property type="protein sequence ID" value="RIB07321.1"/>
    <property type="molecule type" value="Genomic_DNA"/>
</dbReference>
<feature type="region of interest" description="Disordered" evidence="4">
    <location>
        <begin position="1372"/>
        <end position="1403"/>
    </location>
</feature>
<reference evidence="9 10" key="1">
    <citation type="submission" date="2018-06" db="EMBL/GenBank/DDBJ databases">
        <title>Comparative genomics reveals the genomic features of Rhizophagus irregularis, R. cerebriforme, R. diaphanum and Gigaspora rosea, and their symbiotic lifestyle signature.</title>
        <authorList>
            <person name="Morin E."/>
            <person name="San Clemente H."/>
            <person name="Chen E.C.H."/>
            <person name="De La Providencia I."/>
            <person name="Hainaut M."/>
            <person name="Kuo A."/>
            <person name="Kohler A."/>
            <person name="Murat C."/>
            <person name="Tang N."/>
            <person name="Roy S."/>
            <person name="Loubradou J."/>
            <person name="Henrissat B."/>
            <person name="Grigoriev I.V."/>
            <person name="Corradi N."/>
            <person name="Roux C."/>
            <person name="Martin F.M."/>
        </authorList>
    </citation>
    <scope>NUCLEOTIDE SEQUENCE [LARGE SCALE GENOMIC DNA]</scope>
    <source>
        <strain evidence="9 10">DAOM 194757</strain>
    </source>
</reference>
<feature type="compositionally biased region" description="Polar residues" evidence="4">
    <location>
        <begin position="1082"/>
        <end position="1091"/>
    </location>
</feature>
<dbReference type="GO" id="GO:0045053">
    <property type="term" value="P:protein retention in Golgi apparatus"/>
    <property type="evidence" value="ECO:0007669"/>
    <property type="project" value="TreeGrafter"/>
</dbReference>
<dbReference type="STRING" id="44941.A0A397UCG0"/>
<feature type="domain" description="VPS13-like middle region" evidence="6">
    <location>
        <begin position="1168"/>
        <end position="1896"/>
    </location>
</feature>
<evidence type="ECO:0000256" key="1">
    <source>
        <dbReference type="ARBA" id="ARBA00006545"/>
    </source>
</evidence>
<feature type="region of interest" description="Disordered" evidence="4">
    <location>
        <begin position="1062"/>
        <end position="1091"/>
    </location>
</feature>
<dbReference type="Pfam" id="PF25036">
    <property type="entry name" value="VPS13_VAB"/>
    <property type="match status" value="1"/>
</dbReference>
<feature type="domain" description="Intermembrane lipid transfer protein VPS13-like C-terminal" evidence="8">
    <location>
        <begin position="3044"/>
        <end position="3152"/>
    </location>
</feature>
<dbReference type="Proteomes" id="UP000266673">
    <property type="component" value="Unassembled WGS sequence"/>
</dbReference>
<dbReference type="OrthoDB" id="428159at2759"/>
<evidence type="ECO:0000313" key="10">
    <source>
        <dbReference type="Proteomes" id="UP000266673"/>
    </source>
</evidence>
<evidence type="ECO:0000256" key="2">
    <source>
        <dbReference type="ARBA" id="ARBA00022448"/>
    </source>
</evidence>
<evidence type="ECO:0000259" key="7">
    <source>
        <dbReference type="Pfam" id="PF25036"/>
    </source>
</evidence>
<dbReference type="Pfam" id="PF25033">
    <property type="entry name" value="VPS13_M"/>
    <property type="match status" value="1"/>
</dbReference>
<dbReference type="InterPro" id="IPR056747">
    <property type="entry name" value="VPS13-like_M"/>
</dbReference>
<comment type="caution">
    <text evidence="9">The sequence shown here is derived from an EMBL/GenBank/DDBJ whole genome shotgun (WGS) entry which is preliminary data.</text>
</comment>
<dbReference type="InterPro" id="IPR026854">
    <property type="entry name" value="VPS13_N"/>
</dbReference>